<name>A0A1N7LWA0_9BACT</name>
<accession>A0A1N7LWA0</accession>
<dbReference type="AlphaFoldDB" id="A0A1N7LWA0"/>
<gene>
    <name evidence="1" type="ORF">SAMN05421788_1011166</name>
</gene>
<reference evidence="2" key="1">
    <citation type="submission" date="2017-01" db="EMBL/GenBank/DDBJ databases">
        <authorList>
            <person name="Varghese N."/>
            <person name="Submissions S."/>
        </authorList>
    </citation>
    <scope>NUCLEOTIDE SEQUENCE [LARGE SCALE GENOMIC DNA]</scope>
    <source>
        <strain evidence="2">DSM 21054</strain>
    </source>
</reference>
<dbReference type="Proteomes" id="UP000186917">
    <property type="component" value="Unassembled WGS sequence"/>
</dbReference>
<evidence type="ECO:0000313" key="1">
    <source>
        <dbReference type="EMBL" id="SIS78074.1"/>
    </source>
</evidence>
<dbReference type="EMBL" id="FTOR01000001">
    <property type="protein sequence ID" value="SIS78074.1"/>
    <property type="molecule type" value="Genomic_DNA"/>
</dbReference>
<dbReference type="STRING" id="477680.SAMN05421788_1011166"/>
<keyword evidence="2" id="KW-1185">Reference proteome</keyword>
<proteinExistence type="predicted"/>
<organism evidence="1 2">
    <name type="scientific">Filimonas lacunae</name>
    <dbReference type="NCBI Taxonomy" id="477680"/>
    <lineage>
        <taxon>Bacteria</taxon>
        <taxon>Pseudomonadati</taxon>
        <taxon>Bacteroidota</taxon>
        <taxon>Chitinophagia</taxon>
        <taxon>Chitinophagales</taxon>
        <taxon>Chitinophagaceae</taxon>
        <taxon>Filimonas</taxon>
    </lineage>
</organism>
<sequence>MKQPPKKQTGIMVAFTKAIKTIPSLFETKEKKEFKRWKNFLAN</sequence>
<protein>
    <submittedName>
        <fullName evidence="1">Uncharacterized protein</fullName>
    </submittedName>
</protein>
<evidence type="ECO:0000313" key="2">
    <source>
        <dbReference type="Proteomes" id="UP000186917"/>
    </source>
</evidence>